<dbReference type="GO" id="GO:0004497">
    <property type="term" value="F:monooxygenase activity"/>
    <property type="evidence" value="ECO:0007669"/>
    <property type="project" value="UniProtKB-KW"/>
</dbReference>
<dbReference type="SUPFAM" id="SSF51679">
    <property type="entry name" value="Bacterial luciferase-like"/>
    <property type="match status" value="1"/>
</dbReference>
<protein>
    <submittedName>
        <fullName evidence="4">LLM class flavin-dependent oxidoreductase</fullName>
    </submittedName>
</protein>
<evidence type="ECO:0000256" key="1">
    <source>
        <dbReference type="ARBA" id="ARBA00023002"/>
    </source>
</evidence>
<proteinExistence type="predicted"/>
<reference evidence="4 5" key="1">
    <citation type="journal article" date="2020" name="Microb. Ecol.">
        <title>Ecogenomics of the Marine Benthic Filamentous Cyanobacterium Adonisia.</title>
        <authorList>
            <person name="Walter J.M."/>
            <person name="Coutinho F.H."/>
            <person name="Leomil L."/>
            <person name="Hargreaves P.I."/>
            <person name="Campeao M.E."/>
            <person name="Vieira V.V."/>
            <person name="Silva B.S."/>
            <person name="Fistarol G.O."/>
            <person name="Salomon P.S."/>
            <person name="Sawabe T."/>
            <person name="Mino S."/>
            <person name="Hosokawa M."/>
            <person name="Miyashita H."/>
            <person name="Maruyama F."/>
            <person name="van Verk M.C."/>
            <person name="Dutilh B.E."/>
            <person name="Thompson C.C."/>
            <person name="Thompson F.L."/>
        </authorList>
    </citation>
    <scope>NUCLEOTIDE SEQUENCE [LARGE SCALE GENOMIC DNA]</scope>
    <source>
        <strain evidence="4 5">CCMR0081</strain>
    </source>
</reference>
<evidence type="ECO:0000259" key="3">
    <source>
        <dbReference type="Pfam" id="PF00296"/>
    </source>
</evidence>
<dbReference type="EMBL" id="QXHD01000004">
    <property type="protein sequence ID" value="NEZ57820.1"/>
    <property type="molecule type" value="Genomic_DNA"/>
</dbReference>
<dbReference type="RefSeq" id="WP_250565839.1">
    <property type="nucleotide sequence ID" value="NZ_QXHD01000004.1"/>
</dbReference>
<comment type="caution">
    <text evidence="4">The sequence shown here is derived from an EMBL/GenBank/DDBJ whole genome shotgun (WGS) entry which is preliminary data.</text>
</comment>
<sequence>MSTVNQRLTDLFSKNIVVEPSRSSTSMLSQDAGGGLTNVTFSCIFFSDVRKAISNRSKYAFVRELVEFADHAGFEAVCFPERHFHEFGAIYANNAVVAAYFAPLTNHVRLRAAAVSVTLHHPAEIVENWAMVDILSNGRVDLGFGSGWNKPDFVLSPETYENRFKLRDQRIPIIQKLWRGETVDFPGPGGEMFPISVYPRPIQPELNVWYSTFSEQGFERAGSMGYNIFTMLLPDNVNALAKKIGRYRQARAAAGFDPETGIVSLLMHTFVHPDMDWVQHVVSGPFKEYIASSVLPQMKAVGKHFNDSEVDRIVDYSYARYLQTGGIFGPLTDCQRQIDQVIAAGVNDIALLQDFGVEYSAVQQSLEYVGELVNRNRESRHLAG</sequence>
<name>A0A6M0RPN5_9CYAN</name>
<dbReference type="Proteomes" id="UP000481033">
    <property type="component" value="Unassembled WGS sequence"/>
</dbReference>
<evidence type="ECO:0000256" key="2">
    <source>
        <dbReference type="ARBA" id="ARBA00023033"/>
    </source>
</evidence>
<dbReference type="PANTHER" id="PTHR30137:SF8">
    <property type="entry name" value="BLR5498 PROTEIN"/>
    <property type="match status" value="1"/>
</dbReference>
<dbReference type="InterPro" id="IPR011251">
    <property type="entry name" value="Luciferase-like_dom"/>
</dbReference>
<dbReference type="InterPro" id="IPR036661">
    <property type="entry name" value="Luciferase-like_sf"/>
</dbReference>
<gene>
    <name evidence="4" type="ORF">DXZ20_19655</name>
</gene>
<dbReference type="GO" id="GO:0005829">
    <property type="term" value="C:cytosol"/>
    <property type="evidence" value="ECO:0007669"/>
    <property type="project" value="TreeGrafter"/>
</dbReference>
<dbReference type="PANTHER" id="PTHR30137">
    <property type="entry name" value="LUCIFERASE-LIKE MONOOXYGENASE"/>
    <property type="match status" value="1"/>
</dbReference>
<accession>A0A6M0RPN5</accession>
<feature type="domain" description="Luciferase-like" evidence="3">
    <location>
        <begin position="43"/>
        <end position="300"/>
    </location>
</feature>
<dbReference type="Gene3D" id="3.20.20.30">
    <property type="entry name" value="Luciferase-like domain"/>
    <property type="match status" value="1"/>
</dbReference>
<evidence type="ECO:0000313" key="5">
    <source>
        <dbReference type="Proteomes" id="UP000481033"/>
    </source>
</evidence>
<evidence type="ECO:0000313" key="4">
    <source>
        <dbReference type="EMBL" id="NEZ57820.1"/>
    </source>
</evidence>
<keyword evidence="5" id="KW-1185">Reference proteome</keyword>
<organism evidence="4 5">
    <name type="scientific">Adonisia turfae CCMR0081</name>
    <dbReference type="NCBI Taxonomy" id="2292702"/>
    <lineage>
        <taxon>Bacteria</taxon>
        <taxon>Bacillati</taxon>
        <taxon>Cyanobacteriota</taxon>
        <taxon>Adonisia</taxon>
        <taxon>Adonisia turfae</taxon>
    </lineage>
</organism>
<keyword evidence="2" id="KW-0503">Monooxygenase</keyword>
<dbReference type="InterPro" id="IPR050766">
    <property type="entry name" value="Bact_Lucif_Oxidored"/>
</dbReference>
<dbReference type="Pfam" id="PF00296">
    <property type="entry name" value="Bac_luciferase"/>
    <property type="match status" value="1"/>
</dbReference>
<dbReference type="NCBIfam" id="TIGR04020">
    <property type="entry name" value="seco_metab_LLM"/>
    <property type="match status" value="1"/>
</dbReference>
<dbReference type="InterPro" id="IPR024011">
    <property type="entry name" value="Biosynth_lucif-like_mOase_dom"/>
</dbReference>
<dbReference type="GO" id="GO:0016705">
    <property type="term" value="F:oxidoreductase activity, acting on paired donors, with incorporation or reduction of molecular oxygen"/>
    <property type="evidence" value="ECO:0007669"/>
    <property type="project" value="InterPro"/>
</dbReference>
<keyword evidence="1" id="KW-0560">Oxidoreductase</keyword>
<dbReference type="AlphaFoldDB" id="A0A6M0RPN5"/>